<organism evidence="2 3">
    <name type="scientific">Panicum hallii var. hallii</name>
    <dbReference type="NCBI Taxonomy" id="1504633"/>
    <lineage>
        <taxon>Eukaryota</taxon>
        <taxon>Viridiplantae</taxon>
        <taxon>Streptophyta</taxon>
        <taxon>Embryophyta</taxon>
        <taxon>Tracheophyta</taxon>
        <taxon>Spermatophyta</taxon>
        <taxon>Magnoliopsida</taxon>
        <taxon>Liliopsida</taxon>
        <taxon>Poales</taxon>
        <taxon>Poaceae</taxon>
        <taxon>PACMAD clade</taxon>
        <taxon>Panicoideae</taxon>
        <taxon>Panicodae</taxon>
        <taxon>Paniceae</taxon>
        <taxon>Panicinae</taxon>
        <taxon>Panicum</taxon>
        <taxon>Panicum sect. Panicum</taxon>
    </lineage>
</organism>
<keyword evidence="3" id="KW-1185">Reference proteome</keyword>
<protein>
    <submittedName>
        <fullName evidence="2">Uncharacterized protein</fullName>
    </submittedName>
</protein>
<evidence type="ECO:0000313" key="2">
    <source>
        <dbReference type="EMBL" id="PUZ57229.1"/>
    </source>
</evidence>
<proteinExistence type="predicted"/>
<accession>A0A2T7DNR6</accession>
<dbReference type="OrthoDB" id="10526627at2759"/>
<reference evidence="2 3" key="1">
    <citation type="submission" date="2018-04" db="EMBL/GenBank/DDBJ databases">
        <title>WGS assembly of Panicum hallii var. hallii HAL2.</title>
        <authorList>
            <person name="Lovell J."/>
            <person name="Jenkins J."/>
            <person name="Lowry D."/>
            <person name="Mamidi S."/>
            <person name="Sreedasyam A."/>
            <person name="Weng X."/>
            <person name="Barry K."/>
            <person name="Bonette J."/>
            <person name="Campitelli B."/>
            <person name="Daum C."/>
            <person name="Gordon S."/>
            <person name="Gould B."/>
            <person name="Lipzen A."/>
            <person name="MacQueen A."/>
            <person name="Palacio-Mejia J."/>
            <person name="Plott C."/>
            <person name="Shakirov E."/>
            <person name="Shu S."/>
            <person name="Yoshinaga Y."/>
            <person name="Zane M."/>
            <person name="Rokhsar D."/>
            <person name="Grimwood J."/>
            <person name="Schmutz J."/>
            <person name="Juenger T."/>
        </authorList>
    </citation>
    <scope>NUCLEOTIDE SEQUENCE [LARGE SCALE GENOMIC DNA]</scope>
    <source>
        <strain evidence="3">cv. HAL2</strain>
    </source>
</reference>
<dbReference type="Gramene" id="PUZ57229">
    <property type="protein sequence ID" value="PUZ57229"/>
    <property type="gene ID" value="GQ55_5G412800"/>
</dbReference>
<evidence type="ECO:0000256" key="1">
    <source>
        <dbReference type="SAM" id="MobiDB-lite"/>
    </source>
</evidence>
<dbReference type="EMBL" id="CM009753">
    <property type="protein sequence ID" value="PUZ57229.1"/>
    <property type="molecule type" value="Genomic_DNA"/>
</dbReference>
<feature type="compositionally biased region" description="Polar residues" evidence="1">
    <location>
        <begin position="23"/>
        <end position="50"/>
    </location>
</feature>
<gene>
    <name evidence="2" type="ORF">GQ55_5G412800</name>
</gene>
<dbReference type="Proteomes" id="UP000244336">
    <property type="component" value="Chromosome 5"/>
</dbReference>
<evidence type="ECO:0000313" key="3">
    <source>
        <dbReference type="Proteomes" id="UP000244336"/>
    </source>
</evidence>
<sequence>MVRFPMHKSPSQTPHPRSRRTCCPSSTPSAPTRSWRSSPGPTAALSSSMTAWRRSRRGGRAAAQRRGGALPRGLAALYNRRVHGPEHALLREHSLVFHPPDACSTKEFIALAALQGEFLDVLSGIPSSDGPKLFVVRPLNPVLLRDAGSAARVPGRPRHTIMPYAVLQGFCSLPWEGL</sequence>
<dbReference type="AlphaFoldDB" id="A0A2T7DNR6"/>
<name>A0A2T7DNR6_9POAL</name>
<feature type="region of interest" description="Disordered" evidence="1">
    <location>
        <begin position="1"/>
        <end position="68"/>
    </location>
</feature>